<dbReference type="Proteomes" id="UP000821865">
    <property type="component" value="Chromosome 10"/>
</dbReference>
<evidence type="ECO:0000313" key="2">
    <source>
        <dbReference type="Proteomes" id="UP000821865"/>
    </source>
</evidence>
<organism evidence="1 2">
    <name type="scientific">Dermacentor silvarum</name>
    <name type="common">Tick</name>
    <dbReference type="NCBI Taxonomy" id="543639"/>
    <lineage>
        <taxon>Eukaryota</taxon>
        <taxon>Metazoa</taxon>
        <taxon>Ecdysozoa</taxon>
        <taxon>Arthropoda</taxon>
        <taxon>Chelicerata</taxon>
        <taxon>Arachnida</taxon>
        <taxon>Acari</taxon>
        <taxon>Parasitiformes</taxon>
        <taxon>Ixodida</taxon>
        <taxon>Ixodoidea</taxon>
        <taxon>Ixodidae</taxon>
        <taxon>Rhipicephalinae</taxon>
        <taxon>Dermacentor</taxon>
    </lineage>
</organism>
<proteinExistence type="predicted"/>
<reference evidence="1" key="1">
    <citation type="submission" date="2020-05" db="EMBL/GenBank/DDBJ databases">
        <title>Large-scale comparative analyses of tick genomes elucidate their genetic diversity and vector capacities.</title>
        <authorList>
            <person name="Jia N."/>
            <person name="Wang J."/>
            <person name="Shi W."/>
            <person name="Du L."/>
            <person name="Sun Y."/>
            <person name="Zhan W."/>
            <person name="Jiang J."/>
            <person name="Wang Q."/>
            <person name="Zhang B."/>
            <person name="Ji P."/>
            <person name="Sakyi L.B."/>
            <person name="Cui X."/>
            <person name="Yuan T."/>
            <person name="Jiang B."/>
            <person name="Yang W."/>
            <person name="Lam T.T.-Y."/>
            <person name="Chang Q."/>
            <person name="Ding S."/>
            <person name="Wang X."/>
            <person name="Zhu J."/>
            <person name="Ruan X."/>
            <person name="Zhao L."/>
            <person name="Wei J."/>
            <person name="Que T."/>
            <person name="Du C."/>
            <person name="Cheng J."/>
            <person name="Dai P."/>
            <person name="Han X."/>
            <person name="Huang E."/>
            <person name="Gao Y."/>
            <person name="Liu J."/>
            <person name="Shao H."/>
            <person name="Ye R."/>
            <person name="Li L."/>
            <person name="Wei W."/>
            <person name="Wang X."/>
            <person name="Wang C."/>
            <person name="Yang T."/>
            <person name="Huo Q."/>
            <person name="Li W."/>
            <person name="Guo W."/>
            <person name="Chen H."/>
            <person name="Zhou L."/>
            <person name="Ni X."/>
            <person name="Tian J."/>
            <person name="Zhou Y."/>
            <person name="Sheng Y."/>
            <person name="Liu T."/>
            <person name="Pan Y."/>
            <person name="Xia L."/>
            <person name="Li J."/>
            <person name="Zhao F."/>
            <person name="Cao W."/>
        </authorList>
    </citation>
    <scope>NUCLEOTIDE SEQUENCE</scope>
    <source>
        <strain evidence="1">Dsil-2018</strain>
    </source>
</reference>
<protein>
    <submittedName>
        <fullName evidence="1">Uncharacterized protein</fullName>
    </submittedName>
</protein>
<dbReference type="EMBL" id="CM023479">
    <property type="protein sequence ID" value="KAH7974873.1"/>
    <property type="molecule type" value="Genomic_DNA"/>
</dbReference>
<evidence type="ECO:0000313" key="1">
    <source>
        <dbReference type="EMBL" id="KAH7974873.1"/>
    </source>
</evidence>
<keyword evidence="2" id="KW-1185">Reference proteome</keyword>
<gene>
    <name evidence="1" type="ORF">HPB49_020597</name>
</gene>
<sequence length="418" mass="45638">MEPAAPAAAATAAANGVGSSGGASSDSIRTLDSVSELFRLLEQWESQNGTGADPIPVLTSIAELVEKETEAYLKMDPDPFDDRHPSRAHPDCTLGHLLKALFKNDEFMNKLVNNYVLSREGGNLSTIACRLLLDILPGLETSVVFQDTEGLVSRLLQWAESESTPPLLHAYATGLLAAAMEVQDIAANYREANARLVPAMLRRLWELAQASAQSLPSVTPEEVVCRPPERPFCHLNGAATDGPLSTPQQATALQQQGTPHKSPSETTPLISECSNSSWAELEPLMIGSQQASARGWIGVFPLTVEMQQRLILQYLTPLGEYQELLGAVLEAKTLHLLLHYANLKENRDVRLAFEALKYLAALLCHKKFALEFIAVGGLQRLLEVHRPSVAATGVSICLYYLAYSEDAMERVSWQHCTL</sequence>
<comment type="caution">
    <text evidence="1">The sequence shown here is derived from an EMBL/GenBank/DDBJ whole genome shotgun (WGS) entry which is preliminary data.</text>
</comment>
<name>A0ACB8DRD2_DERSI</name>
<accession>A0ACB8DRD2</accession>